<organism evidence="7 8">
    <name type="scientific">Oopsacas minuta</name>
    <dbReference type="NCBI Taxonomy" id="111878"/>
    <lineage>
        <taxon>Eukaryota</taxon>
        <taxon>Metazoa</taxon>
        <taxon>Porifera</taxon>
        <taxon>Hexactinellida</taxon>
        <taxon>Hexasterophora</taxon>
        <taxon>Lyssacinosida</taxon>
        <taxon>Leucopsacidae</taxon>
        <taxon>Oopsacas</taxon>
    </lineage>
</organism>
<protein>
    <submittedName>
        <fullName evidence="7">Cytochrome P450 4B1-like isoform X1</fullName>
    </submittedName>
</protein>
<evidence type="ECO:0000256" key="5">
    <source>
        <dbReference type="RuleBase" id="RU000461"/>
    </source>
</evidence>
<keyword evidence="4 5" id="KW-0349">Heme</keyword>
<reference evidence="7 8" key="1">
    <citation type="journal article" date="2023" name="BMC Biol.">
        <title>The compact genome of the sponge Oopsacas minuta (Hexactinellida) is lacking key metazoan core genes.</title>
        <authorList>
            <person name="Santini S."/>
            <person name="Schenkelaars Q."/>
            <person name="Jourda C."/>
            <person name="Duchesne M."/>
            <person name="Belahbib H."/>
            <person name="Rocher C."/>
            <person name="Selva M."/>
            <person name="Riesgo A."/>
            <person name="Vervoort M."/>
            <person name="Leys S.P."/>
            <person name="Kodjabachian L."/>
            <person name="Le Bivic A."/>
            <person name="Borchiellini C."/>
            <person name="Claverie J.M."/>
            <person name="Renard E."/>
        </authorList>
    </citation>
    <scope>NUCLEOTIDE SEQUENCE [LARGE SCALE GENOMIC DNA]</scope>
    <source>
        <strain evidence="7">SPO-2</strain>
    </source>
</reference>
<dbReference type="GO" id="GO:0004497">
    <property type="term" value="F:monooxygenase activity"/>
    <property type="evidence" value="ECO:0007669"/>
    <property type="project" value="UniProtKB-KW"/>
</dbReference>
<keyword evidence="8" id="KW-1185">Reference proteome</keyword>
<dbReference type="AlphaFoldDB" id="A0AAV7KGP9"/>
<keyword evidence="2 4" id="KW-0479">Metal-binding</keyword>
<dbReference type="InterPro" id="IPR050196">
    <property type="entry name" value="Cytochrome_P450_Monoox"/>
</dbReference>
<dbReference type="PROSITE" id="PS00086">
    <property type="entry name" value="CYTOCHROME_P450"/>
    <property type="match status" value="1"/>
</dbReference>
<comment type="caution">
    <text evidence="7">The sequence shown here is derived from an EMBL/GenBank/DDBJ whole genome shotgun (WGS) entry which is preliminary data.</text>
</comment>
<keyword evidence="6" id="KW-0472">Membrane</keyword>
<evidence type="ECO:0000256" key="6">
    <source>
        <dbReference type="SAM" id="Phobius"/>
    </source>
</evidence>
<dbReference type="GO" id="GO:0020037">
    <property type="term" value="F:heme binding"/>
    <property type="evidence" value="ECO:0007669"/>
    <property type="project" value="InterPro"/>
</dbReference>
<gene>
    <name evidence="7" type="ORF">LOD99_14111</name>
</gene>
<dbReference type="PANTHER" id="PTHR24291">
    <property type="entry name" value="CYTOCHROME P450 FAMILY 4"/>
    <property type="match status" value="1"/>
</dbReference>
<evidence type="ECO:0000256" key="4">
    <source>
        <dbReference type="PIRSR" id="PIRSR602403-1"/>
    </source>
</evidence>
<dbReference type="PANTHER" id="PTHR24291:SF201">
    <property type="entry name" value="CYTOCHROME P450, FAMILY 4, SUBFAMILY B, POLYPEPTIDE 7"/>
    <property type="match status" value="1"/>
</dbReference>
<evidence type="ECO:0000313" key="8">
    <source>
        <dbReference type="Proteomes" id="UP001165289"/>
    </source>
</evidence>
<dbReference type="InterPro" id="IPR017972">
    <property type="entry name" value="Cyt_P450_CS"/>
</dbReference>
<comment type="similarity">
    <text evidence="1 5">Belongs to the cytochrome P450 family.</text>
</comment>
<keyword evidence="5" id="KW-0560">Oxidoreductase</keyword>
<dbReference type="PRINTS" id="PR00385">
    <property type="entry name" value="P450"/>
</dbReference>
<keyword evidence="5" id="KW-0503">Monooxygenase</keyword>
<dbReference type="PRINTS" id="PR00465">
    <property type="entry name" value="EP450IV"/>
</dbReference>
<feature type="transmembrane region" description="Helical" evidence="6">
    <location>
        <begin position="6"/>
        <end position="26"/>
    </location>
</feature>
<sequence>MISRVGGTIICALLLITITYYVIRFVKRFVFYLRLPGPPYNWLLRHEVDLTAGDLSEIRDFKRKYNEKYPQICRYFLGPFVFLSISDPETIKYFLGQKPPKPSIYRLMLDRWIGDGLLSSNGRKWQRNRKLLTPAFHYSILSSFLPVYCKATHVMLDLWEELSVNGGEIVVQEFAQYLTLDILMQCIGSLETNCQVKRETIPYVNDVNMLTHISLLRFLHNLYKIDLYFYLTPTGRLYKQASKRSRAFTRNLIAEHVDKLSSNGSSNKQEVDFINILLTTRDQNGNRLTDQEICDEIDTFVFEGHDTTATALTWILCYLTLYPEHQETCRNEIMNYFNEHDLELQDLPKLEFLTMFIKETMRLQSPVYSVIREVDTPVSLGGYLVPRGSLVEIAILTLHTNKNVWPDPCKFDPMRFSKENINKVSPYNYIPFSAGERNCIGQVFAMNELRVVCSLILKKYRLEFQEPFLESELTYERDILNKLKTPLKLRLLPIKENN</sequence>
<dbReference type="Pfam" id="PF00067">
    <property type="entry name" value="p450"/>
    <property type="match status" value="1"/>
</dbReference>
<evidence type="ECO:0000256" key="1">
    <source>
        <dbReference type="ARBA" id="ARBA00010617"/>
    </source>
</evidence>
<name>A0AAV7KGP9_9METZ</name>
<evidence type="ECO:0000313" key="7">
    <source>
        <dbReference type="EMBL" id="KAI6660527.1"/>
    </source>
</evidence>
<evidence type="ECO:0000256" key="3">
    <source>
        <dbReference type="ARBA" id="ARBA00023004"/>
    </source>
</evidence>
<keyword evidence="6" id="KW-1133">Transmembrane helix</keyword>
<dbReference type="Proteomes" id="UP001165289">
    <property type="component" value="Unassembled WGS sequence"/>
</dbReference>
<dbReference type="GO" id="GO:0005506">
    <property type="term" value="F:iron ion binding"/>
    <property type="evidence" value="ECO:0007669"/>
    <property type="project" value="InterPro"/>
</dbReference>
<dbReference type="InterPro" id="IPR001128">
    <property type="entry name" value="Cyt_P450"/>
</dbReference>
<evidence type="ECO:0000256" key="2">
    <source>
        <dbReference type="ARBA" id="ARBA00022723"/>
    </source>
</evidence>
<accession>A0AAV7KGP9</accession>
<dbReference type="EMBL" id="JAKMXF010000033">
    <property type="protein sequence ID" value="KAI6660527.1"/>
    <property type="molecule type" value="Genomic_DNA"/>
</dbReference>
<dbReference type="Gene3D" id="1.10.630.10">
    <property type="entry name" value="Cytochrome P450"/>
    <property type="match status" value="1"/>
</dbReference>
<dbReference type="InterPro" id="IPR002403">
    <property type="entry name" value="Cyt_P450_E_grp-IV"/>
</dbReference>
<dbReference type="SUPFAM" id="SSF48264">
    <property type="entry name" value="Cytochrome P450"/>
    <property type="match status" value="1"/>
</dbReference>
<feature type="binding site" description="axial binding residue" evidence="4">
    <location>
        <position position="439"/>
    </location>
    <ligand>
        <name>heme</name>
        <dbReference type="ChEBI" id="CHEBI:30413"/>
    </ligand>
    <ligandPart>
        <name>Fe</name>
        <dbReference type="ChEBI" id="CHEBI:18248"/>
    </ligandPart>
</feature>
<dbReference type="InterPro" id="IPR036396">
    <property type="entry name" value="Cyt_P450_sf"/>
</dbReference>
<dbReference type="GO" id="GO:0016705">
    <property type="term" value="F:oxidoreductase activity, acting on paired donors, with incorporation or reduction of molecular oxygen"/>
    <property type="evidence" value="ECO:0007669"/>
    <property type="project" value="InterPro"/>
</dbReference>
<comment type="cofactor">
    <cofactor evidence="4">
        <name>heme</name>
        <dbReference type="ChEBI" id="CHEBI:30413"/>
    </cofactor>
</comment>
<keyword evidence="6" id="KW-0812">Transmembrane</keyword>
<keyword evidence="3 4" id="KW-0408">Iron</keyword>
<proteinExistence type="inferred from homology"/>